<dbReference type="EMBL" id="GBRD01010733">
    <property type="protein sequence ID" value="JAG55091.1"/>
    <property type="molecule type" value="Transcribed_RNA"/>
</dbReference>
<name>A0A0K8SP55_LYGHE</name>
<protein>
    <recommendedName>
        <fullName evidence="2">Peptidase S1 domain-containing protein</fullName>
    </recommendedName>
</protein>
<feature type="signal peptide" evidence="1">
    <location>
        <begin position="1"/>
        <end position="24"/>
    </location>
</feature>
<dbReference type="SUPFAM" id="SSF50494">
    <property type="entry name" value="Trypsin-like serine proteases"/>
    <property type="match status" value="1"/>
</dbReference>
<evidence type="ECO:0000256" key="1">
    <source>
        <dbReference type="SAM" id="SignalP"/>
    </source>
</evidence>
<evidence type="ECO:0000259" key="2">
    <source>
        <dbReference type="PROSITE" id="PS50240"/>
    </source>
</evidence>
<reference evidence="3" key="1">
    <citation type="submission" date="2014-09" db="EMBL/GenBank/DDBJ databases">
        <authorList>
            <person name="Magalhaes I.L.F."/>
            <person name="Oliveira U."/>
            <person name="Santos F.R."/>
            <person name="Vidigal T.H.D.A."/>
            <person name="Brescovit A.D."/>
            <person name="Santos A.J."/>
        </authorList>
    </citation>
    <scope>NUCLEOTIDE SEQUENCE</scope>
</reference>
<accession>A0A0K8SP55</accession>
<keyword evidence="1" id="KW-0732">Signal</keyword>
<dbReference type="AlphaFoldDB" id="A0A0K8SP55"/>
<sequence length="390" mass="45075">MCVQQYIIHVLCVLVPLVIRGNDADSRSKSVVESMIEYMGNYYAGHGQFPWVVEIRTLSSQNRSEQELWSIGNLIGPRYVVTSCNAVANFEVVGTQRDRYIVRAKNPRNYKVMYSPDYPYHGPKWYVNRYAKWRSYKSELKTGTRSIARMSPHPLCDPQHFRYFFGMVELESEPIRPFRLFVNYAPPELDAQNLFRKWYYLRHQSVHRPALMSTWGRKYSDKYTPYMVLDFKIKSKILYQEWSKCVNVFNKLAWNKTNTQLVQENNTFCMQIHDASNTMGSICDHDRGAPIMWEGFFVGIVISAAKFEFCSLLEPLPFIALSIDDALPYWTNVERHILQYFIDNSSHVFPGLTGLVVLPTGLSISPPRPTASAIAWTIVGLLLLMLSAIS</sequence>
<dbReference type="GO" id="GO:0004252">
    <property type="term" value="F:serine-type endopeptidase activity"/>
    <property type="evidence" value="ECO:0007669"/>
    <property type="project" value="InterPro"/>
</dbReference>
<organism evidence="3">
    <name type="scientific">Lygus hesperus</name>
    <name type="common">Western plant bug</name>
    <dbReference type="NCBI Taxonomy" id="30085"/>
    <lineage>
        <taxon>Eukaryota</taxon>
        <taxon>Metazoa</taxon>
        <taxon>Ecdysozoa</taxon>
        <taxon>Arthropoda</taxon>
        <taxon>Hexapoda</taxon>
        <taxon>Insecta</taxon>
        <taxon>Pterygota</taxon>
        <taxon>Neoptera</taxon>
        <taxon>Paraneoptera</taxon>
        <taxon>Hemiptera</taxon>
        <taxon>Heteroptera</taxon>
        <taxon>Panheteroptera</taxon>
        <taxon>Cimicomorpha</taxon>
        <taxon>Miridae</taxon>
        <taxon>Mirini</taxon>
        <taxon>Lygus</taxon>
    </lineage>
</organism>
<dbReference type="InterPro" id="IPR043504">
    <property type="entry name" value="Peptidase_S1_PA_chymotrypsin"/>
</dbReference>
<feature type="domain" description="Peptidase S1" evidence="2">
    <location>
        <begin position="38"/>
        <end position="347"/>
    </location>
</feature>
<dbReference type="Gene3D" id="2.40.10.10">
    <property type="entry name" value="Trypsin-like serine proteases"/>
    <property type="match status" value="1"/>
</dbReference>
<evidence type="ECO:0000313" key="3">
    <source>
        <dbReference type="EMBL" id="JAG55091.1"/>
    </source>
</evidence>
<dbReference type="GO" id="GO:0006508">
    <property type="term" value="P:proteolysis"/>
    <property type="evidence" value="ECO:0007669"/>
    <property type="project" value="InterPro"/>
</dbReference>
<proteinExistence type="predicted"/>
<dbReference type="InterPro" id="IPR001254">
    <property type="entry name" value="Trypsin_dom"/>
</dbReference>
<dbReference type="InterPro" id="IPR009003">
    <property type="entry name" value="Peptidase_S1_PA"/>
</dbReference>
<dbReference type="PROSITE" id="PS50240">
    <property type="entry name" value="TRYPSIN_DOM"/>
    <property type="match status" value="1"/>
</dbReference>
<feature type="chain" id="PRO_5005519539" description="Peptidase S1 domain-containing protein" evidence="1">
    <location>
        <begin position="25"/>
        <end position="390"/>
    </location>
</feature>